<feature type="compositionally biased region" description="Basic and acidic residues" evidence="1">
    <location>
        <begin position="35"/>
        <end position="44"/>
    </location>
</feature>
<dbReference type="RefSeq" id="WP_367956938.1">
    <property type="nucleotide sequence ID" value="NZ_JBDPGJ010000007.1"/>
</dbReference>
<evidence type="ECO:0000313" key="3">
    <source>
        <dbReference type="Proteomes" id="UP001556692"/>
    </source>
</evidence>
<sequence>MRRDEILKAWRERVITGNEALEMTGFGSLEELGAEAERPLERGRGASRRQAGVGFERQTHRSANR</sequence>
<evidence type="ECO:0000313" key="2">
    <source>
        <dbReference type="EMBL" id="MEX0409098.1"/>
    </source>
</evidence>
<name>A0ABV3SQL9_9HYPH</name>
<protein>
    <submittedName>
        <fullName evidence="2">Uncharacterized protein</fullName>
    </submittedName>
</protein>
<dbReference type="EMBL" id="JBDPGJ010000007">
    <property type="protein sequence ID" value="MEX0409098.1"/>
    <property type="molecule type" value="Genomic_DNA"/>
</dbReference>
<accession>A0ABV3SQL9</accession>
<evidence type="ECO:0000256" key="1">
    <source>
        <dbReference type="SAM" id="MobiDB-lite"/>
    </source>
</evidence>
<dbReference type="Proteomes" id="UP001556692">
    <property type="component" value="Unassembled WGS sequence"/>
</dbReference>
<feature type="region of interest" description="Disordered" evidence="1">
    <location>
        <begin position="34"/>
        <end position="65"/>
    </location>
</feature>
<proteinExistence type="predicted"/>
<gene>
    <name evidence="2" type="ORF">ABGN05_25990</name>
</gene>
<keyword evidence="3" id="KW-1185">Reference proteome</keyword>
<organism evidence="2 3">
    <name type="scientific">Aquibium pacificus</name>
    <dbReference type="NCBI Taxonomy" id="3153579"/>
    <lineage>
        <taxon>Bacteria</taxon>
        <taxon>Pseudomonadati</taxon>
        <taxon>Pseudomonadota</taxon>
        <taxon>Alphaproteobacteria</taxon>
        <taxon>Hyphomicrobiales</taxon>
        <taxon>Phyllobacteriaceae</taxon>
        <taxon>Aquibium</taxon>
    </lineage>
</organism>
<comment type="caution">
    <text evidence="2">The sequence shown here is derived from an EMBL/GenBank/DDBJ whole genome shotgun (WGS) entry which is preliminary data.</text>
</comment>
<reference evidence="2 3" key="1">
    <citation type="submission" date="2024-05" db="EMBL/GenBank/DDBJ databases">
        <authorList>
            <person name="Jiang F."/>
        </authorList>
    </citation>
    <scope>NUCLEOTIDE SEQUENCE [LARGE SCALE GENOMIC DNA]</scope>
    <source>
        <strain evidence="2 3">LZ166</strain>
    </source>
</reference>